<dbReference type="SUPFAM" id="SSF90123">
    <property type="entry name" value="ABC transporter transmembrane region"/>
    <property type="match status" value="1"/>
</dbReference>
<dbReference type="PROSITE" id="PS00211">
    <property type="entry name" value="ABC_TRANSPORTER_1"/>
    <property type="match status" value="1"/>
</dbReference>
<dbReference type="InterPro" id="IPR039421">
    <property type="entry name" value="Type_1_exporter"/>
</dbReference>
<keyword evidence="5" id="KW-0547">Nucleotide-binding</keyword>
<dbReference type="FunFam" id="1.20.1560.10:FF:000011">
    <property type="entry name" value="Multidrug ABC transporter ATP-binding protein"/>
    <property type="match status" value="1"/>
</dbReference>
<evidence type="ECO:0000256" key="7">
    <source>
        <dbReference type="ARBA" id="ARBA00022989"/>
    </source>
</evidence>
<evidence type="ECO:0000313" key="14">
    <source>
        <dbReference type="Proteomes" id="UP000006804"/>
    </source>
</evidence>
<dbReference type="InterPro" id="IPR036640">
    <property type="entry name" value="ABC1_TM_sf"/>
</dbReference>
<dbReference type="GO" id="GO:0016887">
    <property type="term" value="F:ATP hydrolysis activity"/>
    <property type="evidence" value="ECO:0007669"/>
    <property type="project" value="InterPro"/>
</dbReference>
<dbReference type="HOGENOM" id="CLU_000604_84_4_0"/>
<feature type="transmembrane region" description="Helical" evidence="10">
    <location>
        <begin position="114"/>
        <end position="133"/>
    </location>
</feature>
<dbReference type="GO" id="GO:0015421">
    <property type="term" value="F:ABC-type oligopeptide transporter activity"/>
    <property type="evidence" value="ECO:0007669"/>
    <property type="project" value="TreeGrafter"/>
</dbReference>
<dbReference type="InterPro" id="IPR003439">
    <property type="entry name" value="ABC_transporter-like_ATP-bd"/>
</dbReference>
<feature type="domain" description="ABC transmembrane type-1" evidence="12">
    <location>
        <begin position="57"/>
        <end position="351"/>
    </location>
</feature>
<dbReference type="eggNOG" id="COG1132">
    <property type="taxonomic scope" value="Bacteria"/>
</dbReference>
<dbReference type="InterPro" id="IPR003593">
    <property type="entry name" value="AAA+_ATPase"/>
</dbReference>
<evidence type="ECO:0000256" key="8">
    <source>
        <dbReference type="ARBA" id="ARBA00023136"/>
    </source>
</evidence>
<evidence type="ECO:0000256" key="2">
    <source>
        <dbReference type="ARBA" id="ARBA00022448"/>
    </source>
</evidence>
<dbReference type="PANTHER" id="PTHR43394">
    <property type="entry name" value="ATP-DEPENDENT PERMEASE MDL1, MITOCHONDRIAL"/>
    <property type="match status" value="1"/>
</dbReference>
<feature type="domain" description="ABC transporter" evidence="11">
    <location>
        <begin position="385"/>
        <end position="619"/>
    </location>
</feature>
<evidence type="ECO:0000313" key="13">
    <source>
        <dbReference type="EMBL" id="AEH50125.1"/>
    </source>
</evidence>
<dbReference type="CDD" id="cd03254">
    <property type="entry name" value="ABCC_Glucan_exporter_like"/>
    <property type="match status" value="1"/>
</dbReference>
<dbReference type="CDD" id="cd18547">
    <property type="entry name" value="ABC_6TM_Tm288_like"/>
    <property type="match status" value="1"/>
</dbReference>
<dbReference type="RefSeq" id="WP_013931349.1">
    <property type="nucleotide sequence ID" value="NC_015707.1"/>
</dbReference>
<dbReference type="AlphaFoldDB" id="F7YTE7"/>
<dbReference type="SMART" id="SM00382">
    <property type="entry name" value="AAA"/>
    <property type="match status" value="1"/>
</dbReference>
<feature type="compositionally biased region" description="Basic and acidic residues" evidence="9">
    <location>
        <begin position="1"/>
        <end position="14"/>
    </location>
</feature>
<keyword evidence="7 10" id="KW-1133">Transmembrane helix</keyword>
<accession>F7YTE7</accession>
<evidence type="ECO:0000256" key="9">
    <source>
        <dbReference type="SAM" id="MobiDB-lite"/>
    </source>
</evidence>
<dbReference type="GO" id="GO:0005524">
    <property type="term" value="F:ATP binding"/>
    <property type="evidence" value="ECO:0007669"/>
    <property type="project" value="UniProtKB-KW"/>
</dbReference>
<dbReference type="Pfam" id="PF00664">
    <property type="entry name" value="ABC_membrane"/>
    <property type="match status" value="1"/>
</dbReference>
<dbReference type="InterPro" id="IPR027417">
    <property type="entry name" value="P-loop_NTPase"/>
</dbReference>
<evidence type="ECO:0000259" key="12">
    <source>
        <dbReference type="PROSITE" id="PS50929"/>
    </source>
</evidence>
<sequence>MTRDKKPESIDRFSRQMPMRGPRPGGPLILQKEKPKRPIETTKRLIKYLKPHLLWILIALAATIAATILTIIAPKILGRATTEIFRGIMAKSLRLPNARINFEYISKILVKVSIFYLLSALLHFVQQFLMADVSQKIVKKMRSEISQKLTKLPLKFYDSKTHGEIISRATNDVDLISNTLQQNLVQFISAVVSIVGVIIMMLTISPLLTLVTVLTLPASILVTFFITKYSQKFFSQQQKLLGKLTGHVEETYGGHIVVKAYCKEKDAIEKFDKINTELFRASQRAQSLSGMIMPLMNFIGNVGYVIVSVFGGILVTKRVITIGDVQAFIQYSRQFTQPIVQISNIANLIQSTIAAAERVFEILDEQEEQPDKPNAIRLEKVKGDVKFERVYFSYLPEKPLIENLNIEVKSGQKIAIVGPTGAGKTTLVNLLMRFYEIQSGRITIDGIDIRDIVKSNLRRIFGMVLQDTWLFNGTIKENIAYGKPNATDEEIIQAAKAAQAHHFIMALPDGYDTVINEEASNISQGEKQLITIARAFLVNPDILILDEATSNVDTLTEIYIQKAMQQLMKGKTSFIIAHRLSTIKNADLILVMNEGKIIETGTHKELMEKGGFYAELYKSQFLGAFVES</sequence>
<dbReference type="PROSITE" id="PS50929">
    <property type="entry name" value="ABC_TM1F"/>
    <property type="match status" value="1"/>
</dbReference>
<dbReference type="SUPFAM" id="SSF52540">
    <property type="entry name" value="P-loop containing nucleoside triphosphate hydrolases"/>
    <property type="match status" value="1"/>
</dbReference>
<dbReference type="Gene3D" id="1.20.1560.10">
    <property type="entry name" value="ABC transporter type 1, transmembrane domain"/>
    <property type="match status" value="1"/>
</dbReference>
<evidence type="ECO:0000256" key="1">
    <source>
        <dbReference type="ARBA" id="ARBA00004651"/>
    </source>
</evidence>
<feature type="region of interest" description="Disordered" evidence="9">
    <location>
        <begin position="1"/>
        <end position="31"/>
    </location>
</feature>
<dbReference type="PANTHER" id="PTHR43394:SF1">
    <property type="entry name" value="ATP-BINDING CASSETTE SUB-FAMILY B MEMBER 10, MITOCHONDRIAL"/>
    <property type="match status" value="1"/>
</dbReference>
<dbReference type="InterPro" id="IPR017871">
    <property type="entry name" value="ABC_transporter-like_CS"/>
</dbReference>
<dbReference type="Gene3D" id="3.40.50.300">
    <property type="entry name" value="P-loop containing nucleotide triphosphate hydrolases"/>
    <property type="match status" value="1"/>
</dbReference>
<dbReference type="GO" id="GO:0005886">
    <property type="term" value="C:plasma membrane"/>
    <property type="evidence" value="ECO:0007669"/>
    <property type="project" value="UniProtKB-SubCell"/>
</dbReference>
<name>F7YTE7_9THEM</name>
<evidence type="ECO:0000259" key="11">
    <source>
        <dbReference type="PROSITE" id="PS50893"/>
    </source>
</evidence>
<dbReference type="Pfam" id="PF00005">
    <property type="entry name" value="ABC_tran"/>
    <property type="match status" value="1"/>
</dbReference>
<evidence type="ECO:0000256" key="6">
    <source>
        <dbReference type="ARBA" id="ARBA00022840"/>
    </source>
</evidence>
<feature type="transmembrane region" description="Helical" evidence="10">
    <location>
        <begin position="292"/>
        <end position="315"/>
    </location>
</feature>
<keyword evidence="2" id="KW-0813">Transport</keyword>
<dbReference type="PROSITE" id="PS50893">
    <property type="entry name" value="ABC_TRANSPORTER_2"/>
    <property type="match status" value="1"/>
</dbReference>
<comment type="subcellular location">
    <subcellularLocation>
        <location evidence="1">Cell membrane</location>
        <topology evidence="1">Multi-pass membrane protein</topology>
    </subcellularLocation>
</comment>
<proteinExistence type="predicted"/>
<keyword evidence="6" id="KW-0067">ATP-binding</keyword>
<evidence type="ECO:0000256" key="10">
    <source>
        <dbReference type="SAM" id="Phobius"/>
    </source>
</evidence>
<dbReference type="EMBL" id="CP002351">
    <property type="protein sequence ID" value="AEH50125.1"/>
    <property type="molecule type" value="Genomic_DNA"/>
</dbReference>
<keyword evidence="14" id="KW-1185">Reference proteome</keyword>
<organism evidence="13 14">
    <name type="scientific">Pseudothermotoga thermarum DSM 5069</name>
    <dbReference type="NCBI Taxonomy" id="688269"/>
    <lineage>
        <taxon>Bacteria</taxon>
        <taxon>Thermotogati</taxon>
        <taxon>Thermotogota</taxon>
        <taxon>Thermotogae</taxon>
        <taxon>Thermotogales</taxon>
        <taxon>Thermotogaceae</taxon>
        <taxon>Pseudothermotoga</taxon>
    </lineage>
</organism>
<evidence type="ECO:0000256" key="3">
    <source>
        <dbReference type="ARBA" id="ARBA00022475"/>
    </source>
</evidence>
<feature type="transmembrane region" description="Helical" evidence="10">
    <location>
        <begin position="210"/>
        <end position="229"/>
    </location>
</feature>
<dbReference type="STRING" id="688269.Theth_0017"/>
<evidence type="ECO:0000256" key="5">
    <source>
        <dbReference type="ARBA" id="ARBA00022741"/>
    </source>
</evidence>
<dbReference type="InterPro" id="IPR011527">
    <property type="entry name" value="ABC1_TM_dom"/>
</dbReference>
<feature type="transmembrane region" description="Helical" evidence="10">
    <location>
        <begin position="184"/>
        <end position="204"/>
    </location>
</feature>
<protein>
    <submittedName>
        <fullName evidence="13">ABC transporter related protein</fullName>
    </submittedName>
</protein>
<evidence type="ECO:0000256" key="4">
    <source>
        <dbReference type="ARBA" id="ARBA00022692"/>
    </source>
</evidence>
<gene>
    <name evidence="13" type="ORF">Theth_0017</name>
</gene>
<feature type="transmembrane region" description="Helical" evidence="10">
    <location>
        <begin position="53"/>
        <end position="73"/>
    </location>
</feature>
<reference evidence="13 14" key="1">
    <citation type="submission" date="2010-11" db="EMBL/GenBank/DDBJ databases">
        <title>The complete genome of Thermotoga thermarum DSM 5069.</title>
        <authorList>
            <consortium name="US DOE Joint Genome Institute (JGI-PGF)"/>
            <person name="Lucas S."/>
            <person name="Copeland A."/>
            <person name="Lapidus A."/>
            <person name="Bruce D."/>
            <person name="Goodwin L."/>
            <person name="Pitluck S."/>
            <person name="Kyrpides N."/>
            <person name="Mavromatis K."/>
            <person name="Ivanova N."/>
            <person name="Zeytun A."/>
            <person name="Brettin T."/>
            <person name="Detter J.C."/>
            <person name="Tapia R."/>
            <person name="Han C."/>
            <person name="Land M."/>
            <person name="Hauser L."/>
            <person name="Markowitz V."/>
            <person name="Cheng J.-F."/>
            <person name="Hugenholtz P."/>
            <person name="Woyke T."/>
            <person name="Wu D."/>
            <person name="Spring S."/>
            <person name="Schroeder M."/>
            <person name="Brambilla E."/>
            <person name="Klenk H.-P."/>
            <person name="Eisen J.A."/>
        </authorList>
    </citation>
    <scope>NUCLEOTIDE SEQUENCE [LARGE SCALE GENOMIC DNA]</scope>
    <source>
        <strain evidence="13 14">DSM 5069</strain>
    </source>
</reference>
<dbReference type="Proteomes" id="UP000006804">
    <property type="component" value="Chromosome"/>
</dbReference>
<keyword evidence="3" id="KW-1003">Cell membrane</keyword>
<dbReference type="PATRIC" id="fig|688269.3.peg.17"/>
<dbReference type="FunFam" id="3.40.50.300:FF:000287">
    <property type="entry name" value="Multidrug ABC transporter ATP-binding protein"/>
    <property type="match status" value="1"/>
</dbReference>
<dbReference type="KEGG" id="tta:Theth_0017"/>
<keyword evidence="4 10" id="KW-0812">Transmembrane</keyword>
<keyword evidence="8 10" id="KW-0472">Membrane</keyword>